<dbReference type="NCBIfam" id="NF045516">
    <property type="entry name" value="GlpR"/>
    <property type="match status" value="1"/>
</dbReference>
<feature type="region of interest" description="Disordered" evidence="1">
    <location>
        <begin position="409"/>
        <end position="432"/>
    </location>
</feature>
<dbReference type="InterPro" id="IPR053779">
    <property type="entry name" value="GlpR"/>
</dbReference>
<feature type="region of interest" description="Disordered" evidence="1">
    <location>
        <begin position="164"/>
        <end position="244"/>
    </location>
</feature>
<keyword evidence="4" id="KW-1185">Reference proteome</keyword>
<evidence type="ECO:0000313" key="4">
    <source>
        <dbReference type="Proteomes" id="UP001589700"/>
    </source>
</evidence>
<organism evidence="3 4">
    <name type="scientific">Dietzia aerolata</name>
    <dbReference type="NCBI Taxonomy" id="595984"/>
    <lineage>
        <taxon>Bacteria</taxon>
        <taxon>Bacillati</taxon>
        <taxon>Actinomycetota</taxon>
        <taxon>Actinomycetes</taxon>
        <taxon>Mycobacteriales</taxon>
        <taxon>Dietziaceae</taxon>
        <taxon>Dietzia</taxon>
    </lineage>
</organism>
<proteinExistence type="predicted"/>
<dbReference type="Proteomes" id="UP001589700">
    <property type="component" value="Unassembled WGS sequence"/>
</dbReference>
<evidence type="ECO:0000256" key="1">
    <source>
        <dbReference type="SAM" id="MobiDB-lite"/>
    </source>
</evidence>
<feature type="compositionally biased region" description="Basic and acidic residues" evidence="1">
    <location>
        <begin position="207"/>
        <end position="237"/>
    </location>
</feature>
<feature type="compositionally biased region" description="Basic and acidic residues" evidence="1">
    <location>
        <begin position="167"/>
        <end position="190"/>
    </location>
</feature>
<gene>
    <name evidence="3" type="primary">glpR</name>
    <name evidence="3" type="ORF">ACFFVD_07790</name>
</gene>
<evidence type="ECO:0000313" key="3">
    <source>
        <dbReference type="EMBL" id="MFB9259702.1"/>
    </source>
</evidence>
<keyword evidence="2" id="KW-0472">Membrane</keyword>
<name>A0ABV5JQM6_9ACTN</name>
<keyword evidence="2" id="KW-0812">Transmembrane</keyword>
<feature type="transmembrane region" description="Helical" evidence="2">
    <location>
        <begin position="326"/>
        <end position="343"/>
    </location>
</feature>
<feature type="transmembrane region" description="Helical" evidence="2">
    <location>
        <begin position="6"/>
        <end position="23"/>
    </location>
</feature>
<evidence type="ECO:0000256" key="2">
    <source>
        <dbReference type="SAM" id="Phobius"/>
    </source>
</evidence>
<dbReference type="RefSeq" id="WP_182631050.1">
    <property type="nucleotide sequence ID" value="NZ_JAALDM010000025.1"/>
</dbReference>
<reference evidence="3 4" key="1">
    <citation type="submission" date="2024-09" db="EMBL/GenBank/DDBJ databases">
        <authorList>
            <person name="Sun Q."/>
            <person name="Mori K."/>
        </authorList>
    </citation>
    <scope>NUCLEOTIDE SEQUENCE [LARGE SCALE GENOMIC DNA]</scope>
    <source>
        <strain evidence="3 4">CCM 7659</strain>
    </source>
</reference>
<dbReference type="EMBL" id="JBHMDY010000004">
    <property type="protein sequence ID" value="MFB9259702.1"/>
    <property type="molecule type" value="Genomic_DNA"/>
</dbReference>
<feature type="transmembrane region" description="Helical" evidence="2">
    <location>
        <begin position="303"/>
        <end position="320"/>
    </location>
</feature>
<accession>A0ABV5JQM6</accession>
<comment type="caution">
    <text evidence="3">The sequence shown here is derived from an EMBL/GenBank/DDBJ whole genome shotgun (WGS) entry which is preliminary data.</text>
</comment>
<feature type="region of interest" description="Disordered" evidence="1">
    <location>
        <begin position="114"/>
        <end position="136"/>
    </location>
</feature>
<protein>
    <submittedName>
        <fullName evidence="3">Gephyrin-like molybdotransferase receptor GlpR</fullName>
    </submittedName>
</protein>
<feature type="compositionally biased region" description="Polar residues" evidence="1">
    <location>
        <begin position="195"/>
        <end position="206"/>
    </location>
</feature>
<keyword evidence="2" id="KW-1133">Transmembrane helix</keyword>
<sequence length="432" mass="47486">MSSSLLIILLVVVWLFVLAPMLIRSRNPIRRTGEALAQTRTLYSGGSGRLVPSRGPVAVDPVQAEAEDSLFGLPSGAGATDAELLDTENWEYLLEQTLRREAAGRRGEAVRRAMEERRNSVSGADTASEEITTEIPAVVVSDDDEAAEAVASVDERTASTVAAKIGSVEDRTSEVRTADIRTETESERHTPAAHSPTSDAPTTSNREAAESVRPEVVDGELLERPATRPAAEHTEVADHDEDAAGIDAEAVHLHRGRRRHSEPEVELTDADLNFAERRRGRGAYDPMADRKAAEQRAHARQRTALMLVGLAAIAVITALFTVPAVWWFAGGAVLLLGAYLTYLRRQVRLEESLRRRRVERMRRARLGVESREDDELSVVPPRLRRPGAVVLETDDEDPAFDVLDTFDRDLDGDPGHHDGRPTHREPLRRAVG</sequence>